<dbReference type="KEGG" id="cee:CENDO_07255"/>
<evidence type="ECO:0000256" key="2">
    <source>
        <dbReference type="SAM" id="Phobius"/>
    </source>
</evidence>
<accession>A0A4P7QG79</accession>
<dbReference type="AlphaFoldDB" id="A0A4P7QG79"/>
<dbReference type="EMBL" id="CP039247">
    <property type="protein sequence ID" value="QCB28725.1"/>
    <property type="molecule type" value="Genomic_DNA"/>
</dbReference>
<dbReference type="NCBIfam" id="NF009318">
    <property type="entry name" value="PRK12674.2-3"/>
    <property type="match status" value="1"/>
</dbReference>
<feature type="transmembrane region" description="Helical" evidence="2">
    <location>
        <begin position="6"/>
        <end position="26"/>
    </location>
</feature>
<dbReference type="Proteomes" id="UP000296352">
    <property type="component" value="Chromosome"/>
</dbReference>
<sequence>MSIFEIIATVLIVLSTWLIVATVISVWRAPDALTRVNLLGPIVGLAVPLLTVAKFIADTGVHGFDPGALIKVILVCFGVWIVASVGSFYMGRAIYGVTVTDVKHARRREEQESAANDKAAEKAQEKGAQQ</sequence>
<dbReference type="GO" id="GO:0098662">
    <property type="term" value="P:inorganic cation transmembrane transport"/>
    <property type="evidence" value="ECO:0007669"/>
    <property type="project" value="InterPro"/>
</dbReference>
<proteinExistence type="predicted"/>
<keyword evidence="2" id="KW-0812">Transmembrane</keyword>
<organism evidence="3 4">
    <name type="scientific">Corynebacterium endometrii</name>
    <dbReference type="NCBI Taxonomy" id="2488819"/>
    <lineage>
        <taxon>Bacteria</taxon>
        <taxon>Bacillati</taxon>
        <taxon>Actinomycetota</taxon>
        <taxon>Actinomycetes</taxon>
        <taxon>Mycobacteriales</taxon>
        <taxon>Corynebacteriaceae</taxon>
        <taxon>Corynebacterium</taxon>
    </lineage>
</organism>
<protein>
    <submittedName>
        <fullName evidence="3">Putative monovalent cation/H+ antiporter subunit G</fullName>
    </submittedName>
</protein>
<dbReference type="GO" id="GO:0015297">
    <property type="term" value="F:antiporter activity"/>
    <property type="evidence" value="ECO:0007669"/>
    <property type="project" value="InterPro"/>
</dbReference>
<feature type="compositionally biased region" description="Basic and acidic residues" evidence="1">
    <location>
        <begin position="118"/>
        <end position="130"/>
    </location>
</feature>
<gene>
    <name evidence="3" type="ORF">CENDO_07255</name>
</gene>
<dbReference type="Pfam" id="PF03334">
    <property type="entry name" value="PhaG_MnhG_YufB"/>
    <property type="match status" value="1"/>
</dbReference>
<evidence type="ECO:0000256" key="1">
    <source>
        <dbReference type="SAM" id="MobiDB-lite"/>
    </source>
</evidence>
<feature type="region of interest" description="Disordered" evidence="1">
    <location>
        <begin position="108"/>
        <end position="130"/>
    </location>
</feature>
<feature type="transmembrane region" description="Helical" evidence="2">
    <location>
        <begin position="38"/>
        <end position="57"/>
    </location>
</feature>
<name>A0A4P7QG79_9CORY</name>
<reference evidence="3 4" key="1">
    <citation type="submission" date="2019-04" db="EMBL/GenBank/DDBJ databases">
        <title>Corynebacterium endometrii sp. nov., isolated from the uterus of a cow with endometritis.</title>
        <authorList>
            <person name="Ballas P."/>
            <person name="Ruckert C."/>
            <person name="Wagener K."/>
            <person name="Drillich M."/>
            <person name="Kaempfer P."/>
            <person name="Busse H.-J."/>
            <person name="Ehling-Schulz M."/>
        </authorList>
    </citation>
    <scope>NUCLEOTIDE SEQUENCE [LARGE SCALE GENOMIC DNA]</scope>
    <source>
        <strain evidence="3 4">LMM-1653</strain>
    </source>
</reference>
<dbReference type="OrthoDB" id="4419197at2"/>
<dbReference type="InterPro" id="IPR005133">
    <property type="entry name" value="PhaG_MnhG_YufB"/>
</dbReference>
<keyword evidence="2" id="KW-1133">Transmembrane helix</keyword>
<evidence type="ECO:0000313" key="4">
    <source>
        <dbReference type="Proteomes" id="UP000296352"/>
    </source>
</evidence>
<keyword evidence="2" id="KW-0472">Membrane</keyword>
<feature type="transmembrane region" description="Helical" evidence="2">
    <location>
        <begin position="69"/>
        <end position="90"/>
    </location>
</feature>
<dbReference type="RefSeq" id="WP_136141427.1">
    <property type="nucleotide sequence ID" value="NZ_CP039247.1"/>
</dbReference>
<evidence type="ECO:0000313" key="3">
    <source>
        <dbReference type="EMBL" id="QCB28725.1"/>
    </source>
</evidence>
<keyword evidence="4" id="KW-1185">Reference proteome</keyword>